<protein>
    <recommendedName>
        <fullName evidence="8">YetF C-terminal domain-containing protein</fullName>
    </recommendedName>
</protein>
<dbReference type="Gene3D" id="3.30.240.20">
    <property type="entry name" value="bsu07140 like domains"/>
    <property type="match status" value="1"/>
</dbReference>
<gene>
    <name evidence="9" type="ORF">CEE60_12065</name>
</gene>
<dbReference type="PANTHER" id="PTHR34582:SF6">
    <property type="entry name" value="UPF0702 TRANSMEMBRANE PROTEIN YCAP"/>
    <property type="match status" value="1"/>
</dbReference>
<comment type="similarity">
    <text evidence="2">Belongs to the UPF0702 family.</text>
</comment>
<evidence type="ECO:0000313" key="10">
    <source>
        <dbReference type="Proteomes" id="UP000198157"/>
    </source>
</evidence>
<comment type="caution">
    <text evidence="9">The sequence shown here is derived from an EMBL/GenBank/DDBJ whole genome shotgun (WGS) entry which is preliminary data.</text>
</comment>
<feature type="transmembrane region" description="Helical" evidence="7">
    <location>
        <begin position="12"/>
        <end position="29"/>
    </location>
</feature>
<dbReference type="AlphaFoldDB" id="A0A246HL96"/>
<evidence type="ECO:0000256" key="6">
    <source>
        <dbReference type="ARBA" id="ARBA00023136"/>
    </source>
</evidence>
<evidence type="ECO:0000256" key="3">
    <source>
        <dbReference type="ARBA" id="ARBA00022475"/>
    </source>
</evidence>
<dbReference type="InterPro" id="IPR007353">
    <property type="entry name" value="DUF421"/>
</dbReference>
<keyword evidence="5 7" id="KW-1133">Transmembrane helix</keyword>
<dbReference type="GO" id="GO:0005886">
    <property type="term" value="C:plasma membrane"/>
    <property type="evidence" value="ECO:0007669"/>
    <property type="project" value="UniProtKB-SubCell"/>
</dbReference>
<evidence type="ECO:0000259" key="8">
    <source>
        <dbReference type="Pfam" id="PF04239"/>
    </source>
</evidence>
<sequence length="162" mass="17788">MHEMFELGMEWWEFVVRAVAVYVVVLLLTRMSGKRSMGQSTPFDILVIVLLGTAVQNSLIGEDTSLPGGLILAATLIGLNWFVGFLGARSKRLNEIVEGVPVVLARHGTIYWEQVKRCNVSPADLEVAMRANGCEGFGQVELAVLETSGEITVHKRRSEGDD</sequence>
<keyword evidence="4 7" id="KW-0812">Transmembrane</keyword>
<keyword evidence="6 7" id="KW-0472">Membrane</keyword>
<dbReference type="Proteomes" id="UP000198157">
    <property type="component" value="Unassembled WGS sequence"/>
</dbReference>
<evidence type="ECO:0000256" key="2">
    <source>
        <dbReference type="ARBA" id="ARBA00006448"/>
    </source>
</evidence>
<accession>A0A246HL96</accession>
<dbReference type="EMBL" id="NIVS01000028">
    <property type="protein sequence ID" value="OWQ52645.1"/>
    <property type="molecule type" value="Genomic_DNA"/>
</dbReference>
<keyword evidence="3" id="KW-1003">Cell membrane</keyword>
<reference evidence="9 10" key="1">
    <citation type="submission" date="2017-06" db="EMBL/GenBank/DDBJ databases">
        <authorList>
            <person name="Kim H.J."/>
            <person name="Triplett B.A."/>
        </authorList>
    </citation>
    <scope>NUCLEOTIDE SEQUENCE [LARGE SCALE GENOMIC DNA]</scope>
    <source>
        <strain evidence="9 10">13146</strain>
    </source>
</reference>
<name>A0A246HL96_STEMA</name>
<evidence type="ECO:0000256" key="4">
    <source>
        <dbReference type="ARBA" id="ARBA00022692"/>
    </source>
</evidence>
<proteinExistence type="inferred from homology"/>
<comment type="subcellular location">
    <subcellularLocation>
        <location evidence="1">Cell membrane</location>
        <topology evidence="1">Multi-pass membrane protein</topology>
    </subcellularLocation>
</comment>
<organism evidence="9 10">
    <name type="scientific">Stenotrophomonas maltophilia</name>
    <name type="common">Pseudomonas maltophilia</name>
    <name type="synonym">Xanthomonas maltophilia</name>
    <dbReference type="NCBI Taxonomy" id="40324"/>
    <lineage>
        <taxon>Bacteria</taxon>
        <taxon>Pseudomonadati</taxon>
        <taxon>Pseudomonadota</taxon>
        <taxon>Gammaproteobacteria</taxon>
        <taxon>Lysobacterales</taxon>
        <taxon>Lysobacteraceae</taxon>
        <taxon>Stenotrophomonas</taxon>
        <taxon>Stenotrophomonas maltophilia group</taxon>
    </lineage>
</organism>
<evidence type="ECO:0000313" key="9">
    <source>
        <dbReference type="EMBL" id="OWQ52645.1"/>
    </source>
</evidence>
<dbReference type="Pfam" id="PF04239">
    <property type="entry name" value="DUF421"/>
    <property type="match status" value="1"/>
</dbReference>
<evidence type="ECO:0000256" key="7">
    <source>
        <dbReference type="SAM" id="Phobius"/>
    </source>
</evidence>
<feature type="transmembrane region" description="Helical" evidence="7">
    <location>
        <begin position="66"/>
        <end position="86"/>
    </location>
</feature>
<dbReference type="InterPro" id="IPR023090">
    <property type="entry name" value="UPF0702_alpha/beta_dom_sf"/>
</dbReference>
<feature type="transmembrane region" description="Helical" evidence="7">
    <location>
        <begin position="41"/>
        <end position="60"/>
    </location>
</feature>
<feature type="domain" description="YetF C-terminal" evidence="8">
    <location>
        <begin position="89"/>
        <end position="158"/>
    </location>
</feature>
<evidence type="ECO:0000256" key="1">
    <source>
        <dbReference type="ARBA" id="ARBA00004651"/>
    </source>
</evidence>
<evidence type="ECO:0000256" key="5">
    <source>
        <dbReference type="ARBA" id="ARBA00022989"/>
    </source>
</evidence>
<dbReference type="PANTHER" id="PTHR34582">
    <property type="entry name" value="UPF0702 TRANSMEMBRANE PROTEIN YCAP"/>
    <property type="match status" value="1"/>
</dbReference>
<dbReference type="OrthoDB" id="9793799at2"/>